<dbReference type="GO" id="GO:0005737">
    <property type="term" value="C:cytoplasm"/>
    <property type="evidence" value="ECO:0007669"/>
    <property type="project" value="TreeGrafter"/>
</dbReference>
<dbReference type="EMBL" id="UGED01000002">
    <property type="protein sequence ID" value="STK91472.1"/>
    <property type="molecule type" value="Genomic_DNA"/>
</dbReference>
<proteinExistence type="predicted"/>
<dbReference type="GO" id="GO:0051301">
    <property type="term" value="P:cell division"/>
    <property type="evidence" value="ECO:0007669"/>
    <property type="project" value="TreeGrafter"/>
</dbReference>
<accession>A0A377A2S8</accession>
<dbReference type="GO" id="GO:0016887">
    <property type="term" value="F:ATP hydrolysis activity"/>
    <property type="evidence" value="ECO:0007669"/>
    <property type="project" value="InterPro"/>
</dbReference>
<gene>
    <name evidence="3" type="primary">yhcM_1</name>
    <name evidence="3" type="ORF">NCTC9962_00335</name>
</gene>
<dbReference type="PANTHER" id="PTHR12169:SF6">
    <property type="entry name" value="AFG1-LIKE ATPASE"/>
    <property type="match status" value="1"/>
</dbReference>
<protein>
    <submittedName>
        <fullName evidence="3">Putative ATP/GTP-binding protein</fullName>
    </submittedName>
</protein>
<keyword evidence="1" id="KW-0547">Nucleotide-binding</keyword>
<dbReference type="AlphaFoldDB" id="A0A377A2S8"/>
<dbReference type="GO" id="GO:0032153">
    <property type="term" value="C:cell division site"/>
    <property type="evidence" value="ECO:0007669"/>
    <property type="project" value="TreeGrafter"/>
</dbReference>
<evidence type="ECO:0000256" key="2">
    <source>
        <dbReference type="ARBA" id="ARBA00022840"/>
    </source>
</evidence>
<evidence type="ECO:0000313" key="3">
    <source>
        <dbReference type="EMBL" id="STK91472.1"/>
    </source>
</evidence>
<dbReference type="Pfam" id="PF03969">
    <property type="entry name" value="AFG1_ATPase"/>
    <property type="match status" value="1"/>
</dbReference>
<dbReference type="Proteomes" id="UP000254052">
    <property type="component" value="Unassembled WGS sequence"/>
</dbReference>
<organism evidence="3 4">
    <name type="scientific">Escherichia coli</name>
    <dbReference type="NCBI Taxonomy" id="562"/>
    <lineage>
        <taxon>Bacteria</taxon>
        <taxon>Pseudomonadati</taxon>
        <taxon>Pseudomonadota</taxon>
        <taxon>Gammaproteobacteria</taxon>
        <taxon>Enterobacterales</taxon>
        <taxon>Enterobacteriaceae</taxon>
        <taxon>Escherichia</taxon>
    </lineage>
</organism>
<dbReference type="InterPro" id="IPR027417">
    <property type="entry name" value="P-loop_NTPase"/>
</dbReference>
<keyword evidence="2" id="KW-0067">ATP-binding</keyword>
<sequence>MQSVTPTSQYLKALNEGSHQPDDVQKEAVSRLEIIYQELINSTPPAPRTSGLMARVGKLWGKREDTKHTPVRGLYMWGGVGRGKTWLMDLFYQSLPGERKQRLHFHRFMLRVHEELTALQGRPIRWKLLPIALKPKLTCSVLTNFLFLILPTPCYLAV</sequence>
<evidence type="ECO:0000313" key="4">
    <source>
        <dbReference type="Proteomes" id="UP000254052"/>
    </source>
</evidence>
<dbReference type="PANTHER" id="PTHR12169">
    <property type="entry name" value="ATPASE N2B"/>
    <property type="match status" value="1"/>
</dbReference>
<dbReference type="GO" id="GO:0005524">
    <property type="term" value="F:ATP binding"/>
    <property type="evidence" value="ECO:0007669"/>
    <property type="project" value="UniProtKB-KW"/>
</dbReference>
<evidence type="ECO:0000256" key="1">
    <source>
        <dbReference type="ARBA" id="ARBA00022741"/>
    </source>
</evidence>
<reference evidence="3 4" key="1">
    <citation type="submission" date="2018-06" db="EMBL/GenBank/DDBJ databases">
        <authorList>
            <consortium name="Pathogen Informatics"/>
            <person name="Doyle S."/>
        </authorList>
    </citation>
    <scope>NUCLEOTIDE SEQUENCE [LARGE SCALE GENOMIC DNA]</scope>
    <source>
        <strain evidence="3 4">NCTC9962</strain>
    </source>
</reference>
<name>A0A377A2S8_ECOLX</name>
<dbReference type="Gene3D" id="3.40.50.300">
    <property type="entry name" value="P-loop containing nucleotide triphosphate hydrolases"/>
    <property type="match status" value="1"/>
</dbReference>
<dbReference type="InterPro" id="IPR005654">
    <property type="entry name" value="ATPase_AFG1-like"/>
</dbReference>